<keyword evidence="2" id="KW-1185">Reference proteome</keyword>
<dbReference type="RefSeq" id="WP_250754276.1">
    <property type="nucleotide sequence ID" value="NZ_CP098401.1"/>
</dbReference>
<sequence length="258" mass="27270">MAQNAAIVAESGQVLPDYAAVADRVLGAPAIIDVTIRDAQRLKPEEAPGLTAGTARFYVTADVLALIRGPSGIAQRLTYLADVPLDARGKAPKLKKSRAIVFARPVAGRAGEVQLTTPDAQRPWTPALDARVRAIAREVLAADAPPAIAGIGNAFHVAGTLPGEGETQIFLNTTDGRPVSLSILRRPGEQTRWAVALSEIVDDAAGVPRRDTLLWYRLACGLPATLPDRALATMAPADAAIAREDYGFVRESLGRCRA</sequence>
<dbReference type="EMBL" id="CP098401">
    <property type="protein sequence ID" value="URW76666.1"/>
    <property type="molecule type" value="Genomic_DNA"/>
</dbReference>
<evidence type="ECO:0000313" key="1">
    <source>
        <dbReference type="EMBL" id="URW76666.1"/>
    </source>
</evidence>
<gene>
    <name evidence="1" type="ORF">M9980_05500</name>
</gene>
<name>A0ABY4TYE0_9SPHN</name>
<accession>A0ABY4TYE0</accession>
<protein>
    <submittedName>
        <fullName evidence="1">Uncharacterized protein</fullName>
    </submittedName>
</protein>
<reference evidence="1" key="1">
    <citation type="submission" date="2022-05" db="EMBL/GenBank/DDBJ databases">
        <title>Sphingomonas sp. strain RMG20 Genome sequencing and assembly.</title>
        <authorList>
            <person name="Kim I."/>
        </authorList>
    </citation>
    <scope>NUCLEOTIDE SEQUENCE</scope>
    <source>
        <strain evidence="1">RMG20</strain>
    </source>
</reference>
<evidence type="ECO:0000313" key="2">
    <source>
        <dbReference type="Proteomes" id="UP001055580"/>
    </source>
</evidence>
<proteinExistence type="predicted"/>
<organism evidence="1 2">
    <name type="scientific">Sphingomonas donggukensis</name>
    <dbReference type="NCBI Taxonomy" id="2949093"/>
    <lineage>
        <taxon>Bacteria</taxon>
        <taxon>Pseudomonadati</taxon>
        <taxon>Pseudomonadota</taxon>
        <taxon>Alphaproteobacteria</taxon>
        <taxon>Sphingomonadales</taxon>
        <taxon>Sphingomonadaceae</taxon>
        <taxon>Sphingomonas</taxon>
    </lineage>
</organism>
<dbReference type="Proteomes" id="UP001055580">
    <property type="component" value="Chromosome"/>
</dbReference>